<dbReference type="Proteomes" id="UP001060919">
    <property type="component" value="Chromosome"/>
</dbReference>
<name>A0A915YFH9_9BACT</name>
<reference evidence="1" key="1">
    <citation type="submission" date="2022-09" db="EMBL/GenBank/DDBJ databases">
        <title>Aureispira anguillicida sp. nov., isolated from Leptocephalus of Japanese eel Anguilla japonica.</title>
        <authorList>
            <person name="Yuasa K."/>
            <person name="Mekata T."/>
            <person name="Ikunari K."/>
        </authorList>
    </citation>
    <scope>NUCLEOTIDE SEQUENCE</scope>
    <source>
        <strain evidence="1">EL160426</strain>
    </source>
</reference>
<dbReference type="KEGG" id="aup:AsAng_0028120"/>
<dbReference type="EMBL" id="AP026867">
    <property type="protein sequence ID" value="BDS12097.1"/>
    <property type="molecule type" value="Genomic_DNA"/>
</dbReference>
<protein>
    <submittedName>
        <fullName evidence="1">Uncharacterized protein</fullName>
    </submittedName>
</protein>
<proteinExistence type="predicted"/>
<organism evidence="1 2">
    <name type="scientific">Aureispira anguillae</name>
    <dbReference type="NCBI Taxonomy" id="2864201"/>
    <lineage>
        <taxon>Bacteria</taxon>
        <taxon>Pseudomonadati</taxon>
        <taxon>Bacteroidota</taxon>
        <taxon>Saprospiria</taxon>
        <taxon>Saprospirales</taxon>
        <taxon>Saprospiraceae</taxon>
        <taxon>Aureispira</taxon>
    </lineage>
</organism>
<keyword evidence="2" id="KW-1185">Reference proteome</keyword>
<evidence type="ECO:0000313" key="2">
    <source>
        <dbReference type="Proteomes" id="UP001060919"/>
    </source>
</evidence>
<dbReference type="AlphaFoldDB" id="A0A915YFH9"/>
<sequence>MVYSYQFGIQNSLKENIGNIAWALFGESVIFCRTSQRVFYF</sequence>
<gene>
    <name evidence="1" type="ORF">AsAng_0028120</name>
</gene>
<evidence type="ECO:0000313" key="1">
    <source>
        <dbReference type="EMBL" id="BDS12097.1"/>
    </source>
</evidence>
<accession>A0A915YFH9</accession>